<gene>
    <name evidence="1" type="ORF">FEM33_07020</name>
</gene>
<dbReference type="RefSeq" id="WP_139011362.1">
    <property type="nucleotide sequence ID" value="NZ_VBSN01000027.1"/>
</dbReference>
<name>A0A5M8QW11_9BACT</name>
<dbReference type="Proteomes" id="UP000323994">
    <property type="component" value="Unassembled WGS sequence"/>
</dbReference>
<evidence type="ECO:0000313" key="2">
    <source>
        <dbReference type="Proteomes" id="UP000323994"/>
    </source>
</evidence>
<dbReference type="OrthoDB" id="7177295at2"/>
<keyword evidence="2" id="KW-1185">Reference proteome</keyword>
<dbReference type="Pfam" id="PF14099">
    <property type="entry name" value="Polysacc_lyase"/>
    <property type="match status" value="1"/>
</dbReference>
<proteinExistence type="predicted"/>
<accession>A0A5M8QW11</accession>
<comment type="caution">
    <text evidence="1">The sequence shown here is derived from an EMBL/GenBank/DDBJ whole genome shotgun (WGS) entry which is preliminary data.</text>
</comment>
<dbReference type="EMBL" id="VBSN01000027">
    <property type="protein sequence ID" value="KAA6440349.1"/>
    <property type="molecule type" value="Genomic_DNA"/>
</dbReference>
<dbReference type="InterPro" id="IPR025975">
    <property type="entry name" value="Polysacc_lyase"/>
</dbReference>
<organism evidence="1 2">
    <name type="scientific">Dyadobacter flavalbus</name>
    <dbReference type="NCBI Taxonomy" id="2579942"/>
    <lineage>
        <taxon>Bacteria</taxon>
        <taxon>Pseudomonadati</taxon>
        <taxon>Bacteroidota</taxon>
        <taxon>Cytophagia</taxon>
        <taxon>Cytophagales</taxon>
        <taxon>Spirosomataceae</taxon>
        <taxon>Dyadobacter</taxon>
    </lineage>
</organism>
<dbReference type="Gene3D" id="2.60.120.200">
    <property type="match status" value="1"/>
</dbReference>
<protein>
    <submittedName>
        <fullName evidence="1">Uncharacterized protein</fullName>
    </submittedName>
</protein>
<evidence type="ECO:0000313" key="1">
    <source>
        <dbReference type="EMBL" id="KAA6440349.1"/>
    </source>
</evidence>
<dbReference type="AlphaFoldDB" id="A0A5M8QW11"/>
<sequence length="745" mass="82020">MAEILSPLKEFDFRQGASLNSSLTFSRKGEASFYGADGYLHFDQQGSNMLTHSEDFTTSDWMRVGSTASIPGTISTIDGSKSANRIKEKSGSGEHRISRSLTVAKGVPLTISIYVKAGTCDKVQFSFLNGSAFKGGNPGVKFNLSTGKFYSTSSNVLSYQASNSGDGWWRLKITGNPDLGTSSGLHIYMLNDSYSINYEGNENKYLYAWGAQFEQGSSATTYIPNTVVTNLGLRYNYNLEGTPTLIGALIEAAATNLIRYSQLLDHSSWRKQYSVIVTTGTRSPDGTLNAFKLKEDRNSSSHYISPANSISTSSGSTYTFSAFMKASERKWAYFNIDGSTAHFDLANGKVGTFNPSYIAVFMESAGNGWYRCSATFKAGSSASTKIGPEPSNSTPSYRGDGNSGILVWGIQLEKGEKMTSYIRTKESPATRSADEVVLPKPASAERNDIFVQRKDGGTWLVNQSENFEIDASENAVQVVNFYKPNQPLELKDETAQQLFPPDYASVGETNTRVMILGNEFNSQTPNKSWSLQQALNKTAPIFRVQVNSGDRWAGDANSTKPKERSEFYQKNANLPHNQDIWVSYSIRILPGKALDYDSGEVCFIGQFHASEDDRDVSSSPVLGLRLQGTDTMTVYTCATTANPHRENPKAVLRGTTQLPRGEWHRIVMRVRFSPTKGQLQFWKNGKELINLSGIGIGYPDEIGPYWKFGIYRNAHPASLAIEFANMEITKSSSLYSRVSKPLAIA</sequence>
<reference evidence="1 2" key="1">
    <citation type="submission" date="2019-05" db="EMBL/GenBank/DDBJ databases">
        <authorList>
            <person name="Qu J.-H."/>
        </authorList>
    </citation>
    <scope>NUCLEOTIDE SEQUENCE [LARGE SCALE GENOMIC DNA]</scope>
    <source>
        <strain evidence="1 2">NS28</strain>
    </source>
</reference>